<dbReference type="KEGG" id="lez:GLE_3420"/>
<proteinExistence type="predicted"/>
<gene>
    <name evidence="2" type="ORF">GLE_3420</name>
</gene>
<reference evidence="2 3" key="1">
    <citation type="submission" date="2015-11" db="EMBL/GenBank/DDBJ databases">
        <title>Genome sequences of Lysobacter enzymogenes strain C3 and Lysobacter antibioticus ATCC 29479.</title>
        <authorList>
            <person name="Kobayashi D.Y."/>
        </authorList>
    </citation>
    <scope>NUCLEOTIDE SEQUENCE [LARGE SCALE GENOMIC DNA]</scope>
    <source>
        <strain evidence="2 3">C3</strain>
    </source>
</reference>
<feature type="region of interest" description="Disordered" evidence="1">
    <location>
        <begin position="14"/>
        <end position="37"/>
    </location>
</feature>
<accession>A0A0S2DJR2</accession>
<dbReference type="EMBL" id="CP013140">
    <property type="protein sequence ID" value="ALN58766.1"/>
    <property type="molecule type" value="Genomic_DNA"/>
</dbReference>
<sequence>MAIAPLALRRDRPQVGLNRASNPAPPYVSHRCRSIHG</sequence>
<evidence type="ECO:0000313" key="3">
    <source>
        <dbReference type="Proteomes" id="UP000061569"/>
    </source>
</evidence>
<protein>
    <submittedName>
        <fullName evidence="2">Uncharacterized protein</fullName>
    </submittedName>
</protein>
<dbReference type="STRING" id="69.GLE_3420"/>
<dbReference type="PATRIC" id="fig|69.6.peg.3371"/>
<dbReference type="Proteomes" id="UP000061569">
    <property type="component" value="Chromosome"/>
</dbReference>
<dbReference type="AlphaFoldDB" id="A0A0S2DJR2"/>
<organism evidence="2 3">
    <name type="scientific">Lysobacter enzymogenes</name>
    <dbReference type="NCBI Taxonomy" id="69"/>
    <lineage>
        <taxon>Bacteria</taxon>
        <taxon>Pseudomonadati</taxon>
        <taxon>Pseudomonadota</taxon>
        <taxon>Gammaproteobacteria</taxon>
        <taxon>Lysobacterales</taxon>
        <taxon>Lysobacteraceae</taxon>
        <taxon>Lysobacter</taxon>
    </lineage>
</organism>
<evidence type="ECO:0000313" key="2">
    <source>
        <dbReference type="EMBL" id="ALN58766.1"/>
    </source>
</evidence>
<name>A0A0S2DJR2_LYSEN</name>
<evidence type="ECO:0000256" key="1">
    <source>
        <dbReference type="SAM" id="MobiDB-lite"/>
    </source>
</evidence>